<accession>A0A0G4FAM1</accession>
<feature type="region of interest" description="Disordered" evidence="1">
    <location>
        <begin position="562"/>
        <end position="581"/>
    </location>
</feature>
<dbReference type="AlphaFoldDB" id="A0A0G4FAM1"/>
<sequence length="749" mass="81077">MGARRHFLPRVEASRWAATQRVATTRGSARFCSGGEEEVGGAGLEWTLRASVLFRLCLDGDVCNQHIGSRPAPKLHEEGTHEYTGGDFDQGLDCGTRRQVLLDEQKLSDWRDVDETAQRPPYSFYFFLLPCYPFCPLGSFLSSSRSTSKHPALRVVPCSSALRSLHSPACPIPFCACLPWFLLPPCGSDLTPLLSLLASSVQPYLPFVPPAVLSSPLAPCLSSSHALRSLLPFCPHLSPLFLCPSLPPAFLSSPCFFSSHALRSPLPVCPCLLPPVSLPALPFVAPCRSVLASCSSGPALRSPLPFCPHLLLFQPCPSSPPALLLPPVPLPALPFVPPCPSVAPCSSSSSALRSPLPFCAHLLLFQPCPSFPPCRSVLTSCSSSSALRSPLPFCPRPPFAVPSCPYLLGPPQPITASPTSSCVPRAGSFSKGHIISSPPLPAGAWGELGGTFVLPKLGLLSAAQREVVGHAYLACRRVLSVGGLTSFALCVQPLETPIAPREVDRDASPSADPWERPEETFALQNMGPKDDFCHYLFATLRQEPLATSVVLLDGRASPAGPCGRLDRSPVGRKVAQSSQGAAQELLQAAFPTSSLLPDERDRDPARGSSIPPRAWALSGKTRNRLAHVYNGNSAGQGGESELDEVKRKIRQVEAAMEGKTDPQEVGIYGGRSQEFLERELGQLREEKNLLLRQQQQPQPVDRDRLTTILERLEVQEGLRRAPGGSSSHSLSKWARWPFWWHRRLPEKDL</sequence>
<dbReference type="VEuPathDB" id="CryptoDB:Cvel_16046"/>
<evidence type="ECO:0000256" key="1">
    <source>
        <dbReference type="SAM" id="MobiDB-lite"/>
    </source>
</evidence>
<dbReference type="EMBL" id="CDMZ01000242">
    <property type="protein sequence ID" value="CEM09941.1"/>
    <property type="molecule type" value="Genomic_DNA"/>
</dbReference>
<evidence type="ECO:0000313" key="2">
    <source>
        <dbReference type="EMBL" id="CEM09941.1"/>
    </source>
</evidence>
<organism evidence="2">
    <name type="scientific">Chromera velia CCMP2878</name>
    <dbReference type="NCBI Taxonomy" id="1169474"/>
    <lineage>
        <taxon>Eukaryota</taxon>
        <taxon>Sar</taxon>
        <taxon>Alveolata</taxon>
        <taxon>Colpodellida</taxon>
        <taxon>Chromeraceae</taxon>
        <taxon>Chromera</taxon>
    </lineage>
</organism>
<gene>
    <name evidence="2" type="ORF">Cvel_16046</name>
</gene>
<proteinExistence type="predicted"/>
<protein>
    <submittedName>
        <fullName evidence="2">Uncharacterized protein</fullName>
    </submittedName>
</protein>
<name>A0A0G4FAM1_9ALVE</name>
<feature type="region of interest" description="Disordered" evidence="1">
    <location>
        <begin position="590"/>
        <end position="614"/>
    </location>
</feature>
<reference evidence="2" key="1">
    <citation type="submission" date="2014-11" db="EMBL/GenBank/DDBJ databases">
        <authorList>
            <person name="Otto D Thomas"/>
            <person name="Naeem Raeece"/>
        </authorList>
    </citation>
    <scope>NUCLEOTIDE SEQUENCE</scope>
</reference>